<organism evidence="2 3">
    <name type="scientific">Rhizodiscina lignyota</name>
    <dbReference type="NCBI Taxonomy" id="1504668"/>
    <lineage>
        <taxon>Eukaryota</taxon>
        <taxon>Fungi</taxon>
        <taxon>Dikarya</taxon>
        <taxon>Ascomycota</taxon>
        <taxon>Pezizomycotina</taxon>
        <taxon>Dothideomycetes</taxon>
        <taxon>Pleosporomycetidae</taxon>
        <taxon>Aulographales</taxon>
        <taxon>Rhizodiscinaceae</taxon>
        <taxon>Rhizodiscina</taxon>
    </lineage>
</organism>
<keyword evidence="3" id="KW-1185">Reference proteome</keyword>
<dbReference type="AlphaFoldDB" id="A0A9P4IB26"/>
<protein>
    <submittedName>
        <fullName evidence="2">Uncharacterized protein</fullName>
    </submittedName>
</protein>
<name>A0A9P4IB26_9PEZI</name>
<reference evidence="2" key="1">
    <citation type="journal article" date="2020" name="Stud. Mycol.">
        <title>101 Dothideomycetes genomes: a test case for predicting lifestyles and emergence of pathogens.</title>
        <authorList>
            <person name="Haridas S."/>
            <person name="Albert R."/>
            <person name="Binder M."/>
            <person name="Bloem J."/>
            <person name="Labutti K."/>
            <person name="Salamov A."/>
            <person name="Andreopoulos B."/>
            <person name="Baker S."/>
            <person name="Barry K."/>
            <person name="Bills G."/>
            <person name="Bluhm B."/>
            <person name="Cannon C."/>
            <person name="Castanera R."/>
            <person name="Culley D."/>
            <person name="Daum C."/>
            <person name="Ezra D."/>
            <person name="Gonzalez J."/>
            <person name="Henrissat B."/>
            <person name="Kuo A."/>
            <person name="Liang C."/>
            <person name="Lipzen A."/>
            <person name="Lutzoni F."/>
            <person name="Magnuson J."/>
            <person name="Mondo S."/>
            <person name="Nolan M."/>
            <person name="Ohm R."/>
            <person name="Pangilinan J."/>
            <person name="Park H.-J."/>
            <person name="Ramirez L."/>
            <person name="Alfaro M."/>
            <person name="Sun H."/>
            <person name="Tritt A."/>
            <person name="Yoshinaga Y."/>
            <person name="Zwiers L.-H."/>
            <person name="Turgeon B."/>
            <person name="Goodwin S."/>
            <person name="Spatafora J."/>
            <person name="Crous P."/>
            <person name="Grigoriev I."/>
        </authorList>
    </citation>
    <scope>NUCLEOTIDE SEQUENCE</scope>
    <source>
        <strain evidence="2">CBS 133067</strain>
    </source>
</reference>
<dbReference type="EMBL" id="ML978132">
    <property type="protein sequence ID" value="KAF2095011.1"/>
    <property type="molecule type" value="Genomic_DNA"/>
</dbReference>
<evidence type="ECO:0000256" key="1">
    <source>
        <dbReference type="SAM" id="MobiDB-lite"/>
    </source>
</evidence>
<comment type="caution">
    <text evidence="2">The sequence shown here is derived from an EMBL/GenBank/DDBJ whole genome shotgun (WGS) entry which is preliminary data.</text>
</comment>
<feature type="region of interest" description="Disordered" evidence="1">
    <location>
        <begin position="1"/>
        <end position="21"/>
    </location>
</feature>
<proteinExistence type="predicted"/>
<dbReference type="Proteomes" id="UP000799772">
    <property type="component" value="Unassembled WGS sequence"/>
</dbReference>
<evidence type="ECO:0000313" key="3">
    <source>
        <dbReference type="Proteomes" id="UP000799772"/>
    </source>
</evidence>
<sequence>MSHGGSDRVGGPKRIGSPPIRNLPKVFSPYICDRPKEVTKASNNSRGLCPISADLQAVLSHLDERELSRFLLWYLYHDLAWSPPAEEPNLSLPISPNPGFIRLGAELRHCAPKGPITFPKRLQELCDSLYVDVEHVRNCIERVADLERLVLTDAAELRRVNSGSKAAMALLERHYSLLSRLYLSTPQEEERRSHIKEVIENFRHKLKNPHDRCLKSTETHLFVITRSYCYCFIDDEWTARFLGRYVDDQTRSTMFEEKERVAQMIKKHESSDHLGAKTFGVIGDRRPRKSSQSS</sequence>
<accession>A0A9P4IB26</accession>
<evidence type="ECO:0000313" key="2">
    <source>
        <dbReference type="EMBL" id="KAF2095011.1"/>
    </source>
</evidence>
<gene>
    <name evidence="2" type="ORF">NA57DRAFT_79501</name>
</gene>